<dbReference type="SMART" id="SM00310">
    <property type="entry name" value="PTBI"/>
    <property type="match status" value="1"/>
</dbReference>
<feature type="region of interest" description="Disordered" evidence="1">
    <location>
        <begin position="425"/>
        <end position="525"/>
    </location>
</feature>
<reference evidence="3 4" key="1">
    <citation type="journal article" date="2018" name="Gigascience">
        <title>Genomes of trombidid mites reveal novel predicted allergens and laterally-transferred genes associated with secondary metabolism.</title>
        <authorList>
            <person name="Dong X."/>
            <person name="Chaisiri K."/>
            <person name="Xia D."/>
            <person name="Armstrong S.D."/>
            <person name="Fang Y."/>
            <person name="Donnelly M.J."/>
            <person name="Kadowaki T."/>
            <person name="McGarry J.W."/>
            <person name="Darby A.C."/>
            <person name="Makepeace B.L."/>
        </authorList>
    </citation>
    <scope>NUCLEOTIDE SEQUENCE [LARGE SCALE GENOMIC DNA]</scope>
    <source>
        <strain evidence="3">UoL-WK</strain>
    </source>
</reference>
<feature type="compositionally biased region" description="Basic and acidic residues" evidence="1">
    <location>
        <begin position="480"/>
        <end position="490"/>
    </location>
</feature>
<evidence type="ECO:0000259" key="2">
    <source>
        <dbReference type="PROSITE" id="PS51064"/>
    </source>
</evidence>
<proteinExistence type="predicted"/>
<feature type="compositionally biased region" description="Low complexity" evidence="1">
    <location>
        <begin position="430"/>
        <end position="458"/>
    </location>
</feature>
<dbReference type="EMBL" id="NCKU01000125">
    <property type="protein sequence ID" value="RWS17056.1"/>
    <property type="molecule type" value="Genomic_DNA"/>
</dbReference>
<dbReference type="GO" id="GO:0007169">
    <property type="term" value="P:cell surface receptor protein tyrosine kinase signaling pathway"/>
    <property type="evidence" value="ECO:0007669"/>
    <property type="project" value="TreeGrafter"/>
</dbReference>
<dbReference type="InterPro" id="IPR011993">
    <property type="entry name" value="PH-like_dom_sf"/>
</dbReference>
<dbReference type="GO" id="GO:0005737">
    <property type="term" value="C:cytoplasm"/>
    <property type="evidence" value="ECO:0007669"/>
    <property type="project" value="TreeGrafter"/>
</dbReference>
<dbReference type="PROSITE" id="PS51064">
    <property type="entry name" value="IRS_PTB"/>
    <property type="match status" value="1"/>
</dbReference>
<dbReference type="GO" id="GO:0043410">
    <property type="term" value="P:positive regulation of MAPK cascade"/>
    <property type="evidence" value="ECO:0007669"/>
    <property type="project" value="TreeGrafter"/>
</dbReference>
<dbReference type="Proteomes" id="UP000285301">
    <property type="component" value="Unassembled WGS sequence"/>
</dbReference>
<dbReference type="InterPro" id="IPR050996">
    <property type="entry name" value="Docking_Protein_DOK"/>
</dbReference>
<evidence type="ECO:0000256" key="1">
    <source>
        <dbReference type="SAM" id="MobiDB-lite"/>
    </source>
</evidence>
<organism evidence="3 4">
    <name type="scientific">Dinothrombium tinctorium</name>
    <dbReference type="NCBI Taxonomy" id="1965070"/>
    <lineage>
        <taxon>Eukaryota</taxon>
        <taxon>Metazoa</taxon>
        <taxon>Ecdysozoa</taxon>
        <taxon>Arthropoda</taxon>
        <taxon>Chelicerata</taxon>
        <taxon>Arachnida</taxon>
        <taxon>Acari</taxon>
        <taxon>Acariformes</taxon>
        <taxon>Trombidiformes</taxon>
        <taxon>Prostigmata</taxon>
        <taxon>Anystina</taxon>
        <taxon>Parasitengona</taxon>
        <taxon>Trombidioidea</taxon>
        <taxon>Trombidiidae</taxon>
        <taxon>Dinothrombium</taxon>
    </lineage>
</organism>
<dbReference type="PANTHER" id="PTHR21258:SF62">
    <property type="entry name" value="INSULIN RECEPTOR SUBSTRATE 1"/>
    <property type="match status" value="1"/>
</dbReference>
<evidence type="ECO:0000313" key="4">
    <source>
        <dbReference type="Proteomes" id="UP000285301"/>
    </source>
</evidence>
<gene>
    <name evidence="3" type="ORF">B4U79_16123</name>
</gene>
<dbReference type="InterPro" id="IPR002404">
    <property type="entry name" value="IRS_PTB"/>
</dbReference>
<dbReference type="GO" id="GO:0007265">
    <property type="term" value="P:Ras protein signal transduction"/>
    <property type="evidence" value="ECO:0007669"/>
    <property type="project" value="TreeGrafter"/>
</dbReference>
<dbReference type="PANTHER" id="PTHR21258">
    <property type="entry name" value="DOCKING PROTEIN RELATED"/>
    <property type="match status" value="1"/>
</dbReference>
<dbReference type="SUPFAM" id="SSF50729">
    <property type="entry name" value="PH domain-like"/>
    <property type="match status" value="1"/>
</dbReference>
<name>A0A443RP45_9ACAR</name>
<dbReference type="Gene3D" id="2.30.29.30">
    <property type="entry name" value="Pleckstrin-homology domain (PH domain)/Phosphotyrosine-binding domain (PTB)"/>
    <property type="match status" value="1"/>
</dbReference>
<feature type="compositionally biased region" description="Basic and acidic residues" evidence="1">
    <location>
        <begin position="363"/>
        <end position="379"/>
    </location>
</feature>
<feature type="region of interest" description="Disordered" evidence="1">
    <location>
        <begin position="363"/>
        <end position="386"/>
    </location>
</feature>
<feature type="domain" description="IRS-type PTB" evidence="2">
    <location>
        <begin position="86"/>
        <end position="201"/>
    </location>
</feature>
<protein>
    <submittedName>
        <fullName evidence="3">Docking protein 2-like protein</fullName>
    </submittedName>
</protein>
<dbReference type="STRING" id="1965070.A0A443RP45"/>
<evidence type="ECO:0000313" key="3">
    <source>
        <dbReference type="EMBL" id="RWS17056.1"/>
    </source>
</evidence>
<dbReference type="Pfam" id="PF02174">
    <property type="entry name" value="IRS"/>
    <property type="match status" value="1"/>
</dbReference>
<sequence length="553" mass="61579">MTDWLNCLQSVAFGAFEACNQLNASCKTMDSNNLPINSPHNASNNNHIDALCNNQKSATTLVTSPVTTIAPKAQEEENLLYCSVDAPEVFRVKVCESETTKRCGLKSSNCNEETWYFLILTSVSASLAEEVSPFQKGRILYTWPYRHIRRYGCTKEGFSFEAGRKCQSGDGLFSFLTKEGNEIFQSIGSHVNNLKATQVDTQNLSDIANNFKTVNGIQKLEQDFVKDHEYFRNDTRTLSSPPMQSKTTVISIHNTKSIVKEPVKRHSIQNCQQNGHKCIKASLSRSHTDEVLRAVPAIVSQVQPILPEAKDNKNAKPLPPVTKPPRKCKNEALPPITNNEPPDPLYEDPIFVTREELLGRNTESEHIYNETENIEERKNSISSEQNQNVQEMNLQANPMSKITSAIRSIFGGGSSVNQKRILKLTDKKSSSSSTSSYSSVSSNAQNNSSPNSPSVDSPTEIKNARFAPSNATNSEQISKIVDECKVEDRKRPKSQPIVENEYANLPPLNASNENGGERFSNSGQEPYHYLQNDVEYARVVRKVGTDFVSKTDV</sequence>
<accession>A0A443RP45</accession>
<feature type="compositionally biased region" description="Polar residues" evidence="1">
    <location>
        <begin position="509"/>
        <end position="524"/>
    </location>
</feature>
<dbReference type="SMART" id="SM01244">
    <property type="entry name" value="IRS"/>
    <property type="match status" value="1"/>
</dbReference>
<dbReference type="AlphaFoldDB" id="A0A443RP45"/>
<dbReference type="OrthoDB" id="6243387at2759"/>
<comment type="caution">
    <text evidence="3">The sequence shown here is derived from an EMBL/GenBank/DDBJ whole genome shotgun (WGS) entry which is preliminary data.</text>
</comment>
<keyword evidence="4" id="KW-1185">Reference proteome</keyword>
<feature type="region of interest" description="Disordered" evidence="1">
    <location>
        <begin position="310"/>
        <end position="345"/>
    </location>
</feature>